<accession>A0A0E3QM36</accession>
<organism evidence="2 3">
    <name type="scientific">Methanosarcina barkeri str. Wiesmoor</name>
    <dbReference type="NCBI Taxonomy" id="1434109"/>
    <lineage>
        <taxon>Archaea</taxon>
        <taxon>Methanobacteriati</taxon>
        <taxon>Methanobacteriota</taxon>
        <taxon>Stenosarchaea group</taxon>
        <taxon>Methanomicrobia</taxon>
        <taxon>Methanosarcinales</taxon>
        <taxon>Methanosarcinaceae</taxon>
        <taxon>Methanosarcina</taxon>
    </lineage>
</organism>
<dbReference type="PATRIC" id="fig|1434109.4.peg.2667"/>
<name>A0A0E3QM36_METBA</name>
<dbReference type="KEGG" id="mbw:MSBRW_2075"/>
<feature type="transmembrane region" description="Helical" evidence="1">
    <location>
        <begin position="155"/>
        <end position="173"/>
    </location>
</feature>
<feature type="transmembrane region" description="Helical" evidence="1">
    <location>
        <begin position="312"/>
        <end position="331"/>
    </location>
</feature>
<proteinExistence type="predicted"/>
<dbReference type="HOGENOM" id="CLU_679005_0_0_2"/>
<dbReference type="GeneID" id="24823599"/>
<keyword evidence="1" id="KW-1133">Transmembrane helix</keyword>
<protein>
    <submittedName>
        <fullName evidence="2">Uncharacterized protein</fullName>
    </submittedName>
</protein>
<dbReference type="AlphaFoldDB" id="A0A0E3QM36"/>
<sequence>MQSAIFYIFILVHSSIAATMYYKLEVKSSFDELNQIFVRNKSNEYKKLNYLLQNLSKKTNVEFAIYNSNFGRKLSFISFMLASTFLFALTEYGNIILLLIEFILFLPEIYIYSKKATTFLKQSPIHNSVVKKWINLTTSFMSDFLFNLASKYLKFLFYNFVILILIFLFWFFLQKIFLSENGLNFDSFLSGSAKNMINTTINTTVLYDDKPLDVISGNKLSFSGILFTLSIGGAIIFSLVDNYNEQKETINRNIFEIKKYYQKWFQSKKNNLNFDPSKYDEFNSAVSYLRDEFNTYVQLNNNVLIYRLTKGLMIIIYSMGIFVIIGSDWIIGLIFKLFPIVSTIFIFLIFYLFYCFKNSTFYSIGKTNISSERNHTIYEFTDTSQGNYGETIIDKKNYMVEPIHK</sequence>
<feature type="transmembrane region" description="Helical" evidence="1">
    <location>
        <begin position="337"/>
        <end position="356"/>
    </location>
</feature>
<evidence type="ECO:0000313" key="3">
    <source>
        <dbReference type="Proteomes" id="UP000033038"/>
    </source>
</evidence>
<gene>
    <name evidence="2" type="ORF">MSBRW_2075</name>
</gene>
<feature type="transmembrane region" description="Helical" evidence="1">
    <location>
        <begin position="6"/>
        <end position="24"/>
    </location>
</feature>
<feature type="transmembrane region" description="Helical" evidence="1">
    <location>
        <begin position="95"/>
        <end position="113"/>
    </location>
</feature>
<dbReference type="EMBL" id="CP009526">
    <property type="protein sequence ID" value="AKB51328.1"/>
    <property type="molecule type" value="Genomic_DNA"/>
</dbReference>
<dbReference type="RefSeq" id="WP_011307598.1">
    <property type="nucleotide sequence ID" value="NZ_CP009526.1"/>
</dbReference>
<dbReference type="Proteomes" id="UP000033038">
    <property type="component" value="Chromosome"/>
</dbReference>
<reference evidence="2 3" key="1">
    <citation type="submission" date="2014-07" db="EMBL/GenBank/DDBJ databases">
        <title>Methanogenic archaea and the global carbon cycle.</title>
        <authorList>
            <person name="Henriksen J.R."/>
            <person name="Luke J."/>
            <person name="Reinhart S."/>
            <person name="Benedict M.N."/>
            <person name="Youngblut N.D."/>
            <person name="Metcalf M.E."/>
            <person name="Whitaker R.J."/>
            <person name="Metcalf W.W."/>
        </authorList>
    </citation>
    <scope>NUCLEOTIDE SEQUENCE [LARGE SCALE GENOMIC DNA]</scope>
    <source>
        <strain evidence="2 3">Wiesmoor</strain>
    </source>
</reference>
<feature type="transmembrane region" description="Helical" evidence="1">
    <location>
        <begin position="220"/>
        <end position="240"/>
    </location>
</feature>
<evidence type="ECO:0000256" key="1">
    <source>
        <dbReference type="SAM" id="Phobius"/>
    </source>
</evidence>
<keyword evidence="1" id="KW-0472">Membrane</keyword>
<evidence type="ECO:0000313" key="2">
    <source>
        <dbReference type="EMBL" id="AKB51328.1"/>
    </source>
</evidence>
<keyword evidence="1" id="KW-0812">Transmembrane</keyword>